<dbReference type="PROSITE" id="PS51257">
    <property type="entry name" value="PROKAR_LIPOPROTEIN"/>
    <property type="match status" value="1"/>
</dbReference>
<dbReference type="PANTHER" id="PTHR33371:SF15">
    <property type="entry name" value="LIPOPROTEIN LPRN"/>
    <property type="match status" value="1"/>
</dbReference>
<keyword evidence="5" id="KW-1185">Reference proteome</keyword>
<feature type="compositionally biased region" description="Low complexity" evidence="1">
    <location>
        <begin position="431"/>
        <end position="444"/>
    </location>
</feature>
<dbReference type="Pfam" id="PF11887">
    <property type="entry name" value="Mce4_CUP1"/>
    <property type="match status" value="1"/>
</dbReference>
<evidence type="ECO:0000313" key="4">
    <source>
        <dbReference type="EMBL" id="GIM71783.1"/>
    </source>
</evidence>
<evidence type="ECO:0008006" key="6">
    <source>
        <dbReference type="Google" id="ProtNLM"/>
    </source>
</evidence>
<feature type="domain" description="Mce/MlaD" evidence="2">
    <location>
        <begin position="43"/>
        <end position="118"/>
    </location>
</feature>
<gene>
    <name evidence="4" type="ORF">Aau02nite_47690</name>
</gene>
<dbReference type="AlphaFoldDB" id="A0A919SIV2"/>
<dbReference type="EMBL" id="BOQL01000038">
    <property type="protein sequence ID" value="GIM71783.1"/>
    <property type="molecule type" value="Genomic_DNA"/>
</dbReference>
<organism evidence="4 5">
    <name type="scientific">Actinoplanes auranticolor</name>
    <dbReference type="NCBI Taxonomy" id="47988"/>
    <lineage>
        <taxon>Bacteria</taxon>
        <taxon>Bacillati</taxon>
        <taxon>Actinomycetota</taxon>
        <taxon>Actinomycetes</taxon>
        <taxon>Micromonosporales</taxon>
        <taxon>Micromonosporaceae</taxon>
        <taxon>Actinoplanes</taxon>
    </lineage>
</organism>
<dbReference type="InterPro" id="IPR024516">
    <property type="entry name" value="Mce_C"/>
</dbReference>
<dbReference type="InterPro" id="IPR005693">
    <property type="entry name" value="Mce"/>
</dbReference>
<dbReference type="Proteomes" id="UP000681340">
    <property type="component" value="Unassembled WGS sequence"/>
</dbReference>
<feature type="compositionally biased region" description="Low complexity" evidence="1">
    <location>
        <begin position="375"/>
        <end position="391"/>
    </location>
</feature>
<protein>
    <recommendedName>
        <fullName evidence="6">Phospholipid/cholesterol/gamma-HCH transport system substrate-binding protein</fullName>
    </recommendedName>
</protein>
<evidence type="ECO:0000313" key="5">
    <source>
        <dbReference type="Proteomes" id="UP000681340"/>
    </source>
</evidence>
<proteinExistence type="predicted"/>
<dbReference type="GO" id="GO:0005576">
    <property type="term" value="C:extracellular region"/>
    <property type="evidence" value="ECO:0007669"/>
    <property type="project" value="TreeGrafter"/>
</dbReference>
<feature type="domain" description="Mammalian cell entry C-terminal" evidence="3">
    <location>
        <begin position="128"/>
        <end position="296"/>
    </location>
</feature>
<evidence type="ECO:0000256" key="1">
    <source>
        <dbReference type="SAM" id="MobiDB-lite"/>
    </source>
</evidence>
<dbReference type="InterPro" id="IPR052336">
    <property type="entry name" value="MlaD_Phospholipid_Transporter"/>
</dbReference>
<dbReference type="NCBIfam" id="TIGR00996">
    <property type="entry name" value="Mtu_fam_mce"/>
    <property type="match status" value="1"/>
</dbReference>
<sequence>MNRWPRLLVLPAVVMLLFGCGPGALSGASDLPLPGGADLGPHPYRVVADFADVLDLVPHAAVRVNNVPVGRVAKVELPDGSWTARVTMLVNGSVRLPANAVARLHQSSLLGEKYIQLAAPADGSGAGTLSDGAEIPLARTNRNPEVEEVLGALSMLLNGGGIAQLRTITVELNNALDGNEPEIKALLKNIDTLMSSLDGSRADITAAIDALNRFAGALAQRDQQIGAILDDLAPGLRVLEQQRGELVAMLQSLDSLSHTAVDTIERSQADLVADLKLLDPVLRQLSNAGQALPQALQILLTYPFTDATLDTIKGDYLNVYLSLVAAPGTTVIPPLTPGDAIAAAARKVQGRHPPASTTPSTPGASAPPLPLPIVSSTPPWGPTPSTATSPSQIGPPLQAGPPSASAPESPPAGSSPPSASTPEPSTPEPSTPSASSEPSAGGAG</sequence>
<evidence type="ECO:0000259" key="2">
    <source>
        <dbReference type="Pfam" id="PF02470"/>
    </source>
</evidence>
<dbReference type="PANTHER" id="PTHR33371">
    <property type="entry name" value="INTERMEMBRANE PHOSPHOLIPID TRANSPORT SYSTEM BINDING PROTEIN MLAD-RELATED"/>
    <property type="match status" value="1"/>
</dbReference>
<evidence type="ECO:0000259" key="3">
    <source>
        <dbReference type="Pfam" id="PF11887"/>
    </source>
</evidence>
<name>A0A919SIV2_9ACTN</name>
<feature type="region of interest" description="Disordered" evidence="1">
    <location>
        <begin position="345"/>
        <end position="444"/>
    </location>
</feature>
<reference evidence="4" key="1">
    <citation type="submission" date="2021-03" db="EMBL/GenBank/DDBJ databases">
        <title>Whole genome shotgun sequence of Actinoplanes auranticolor NBRC 12245.</title>
        <authorList>
            <person name="Komaki H."/>
            <person name="Tamura T."/>
        </authorList>
    </citation>
    <scope>NUCLEOTIDE SEQUENCE</scope>
    <source>
        <strain evidence="4">NBRC 12245</strain>
    </source>
</reference>
<accession>A0A919SIV2</accession>
<dbReference type="RefSeq" id="WP_212990750.1">
    <property type="nucleotide sequence ID" value="NZ_BAABEA010000025.1"/>
</dbReference>
<comment type="caution">
    <text evidence="4">The sequence shown here is derived from an EMBL/GenBank/DDBJ whole genome shotgun (WGS) entry which is preliminary data.</text>
</comment>
<dbReference type="Pfam" id="PF02470">
    <property type="entry name" value="MlaD"/>
    <property type="match status" value="1"/>
</dbReference>
<dbReference type="InterPro" id="IPR003399">
    <property type="entry name" value="Mce/MlaD"/>
</dbReference>
<feature type="compositionally biased region" description="Low complexity" evidence="1">
    <location>
        <begin position="353"/>
        <end position="364"/>
    </location>
</feature>